<dbReference type="Proteomes" id="UP000608420">
    <property type="component" value="Unassembled WGS sequence"/>
</dbReference>
<keyword evidence="4" id="KW-1185">Reference proteome</keyword>
<feature type="transmembrane region" description="Helical" evidence="1">
    <location>
        <begin position="92"/>
        <end position="109"/>
    </location>
</feature>
<reference evidence="4" key="1">
    <citation type="journal article" date="2019" name="Int. J. Syst. Evol. Microbiol.">
        <title>The Global Catalogue of Microorganisms (GCM) 10K type strain sequencing project: providing services to taxonomists for standard genome sequencing and annotation.</title>
        <authorList>
            <consortium name="The Broad Institute Genomics Platform"/>
            <consortium name="The Broad Institute Genome Sequencing Center for Infectious Disease"/>
            <person name="Wu L."/>
            <person name="Ma J."/>
        </authorList>
    </citation>
    <scope>NUCLEOTIDE SEQUENCE [LARGE SCALE GENOMIC DNA]</scope>
    <source>
        <strain evidence="4">CGMCC 1.15420</strain>
    </source>
</reference>
<dbReference type="EMBL" id="BMIW01000028">
    <property type="protein sequence ID" value="GGG09857.1"/>
    <property type="molecule type" value="Genomic_DNA"/>
</dbReference>
<comment type="caution">
    <text evidence="3">The sequence shown here is derived from an EMBL/GenBank/DDBJ whole genome shotgun (WGS) entry which is preliminary data.</text>
</comment>
<evidence type="ECO:0000256" key="1">
    <source>
        <dbReference type="SAM" id="Phobius"/>
    </source>
</evidence>
<dbReference type="InterPro" id="IPR007349">
    <property type="entry name" value="DUF418"/>
</dbReference>
<proteinExistence type="predicted"/>
<feature type="transmembrane region" description="Helical" evidence="1">
    <location>
        <begin position="338"/>
        <end position="357"/>
    </location>
</feature>
<dbReference type="RefSeq" id="WP_229717132.1">
    <property type="nucleotide sequence ID" value="NZ_BMIW01000028.1"/>
</dbReference>
<feature type="transmembrane region" description="Helical" evidence="1">
    <location>
        <begin position="137"/>
        <end position="154"/>
    </location>
</feature>
<keyword evidence="1" id="KW-0812">Transmembrane</keyword>
<feature type="transmembrane region" description="Helical" evidence="1">
    <location>
        <begin position="115"/>
        <end position="130"/>
    </location>
</feature>
<gene>
    <name evidence="3" type="ORF">GCM10010913_34630</name>
</gene>
<protein>
    <recommendedName>
        <fullName evidence="2">DUF418 domain-containing protein</fullName>
    </recommendedName>
</protein>
<accession>A0ABQ1W3A3</accession>
<dbReference type="InterPro" id="IPR052529">
    <property type="entry name" value="Bact_Transport_Assoc"/>
</dbReference>
<feature type="domain" description="DUF418" evidence="2">
    <location>
        <begin position="227"/>
        <end position="380"/>
    </location>
</feature>
<feature type="transmembrane region" description="Helical" evidence="1">
    <location>
        <begin position="203"/>
        <end position="226"/>
    </location>
</feature>
<name>A0ABQ1W3A3_9BACL</name>
<feature type="transmembrane region" description="Helical" evidence="1">
    <location>
        <begin position="313"/>
        <end position="332"/>
    </location>
</feature>
<keyword evidence="1" id="KW-0472">Membrane</keyword>
<evidence type="ECO:0000313" key="3">
    <source>
        <dbReference type="EMBL" id="GGG09857.1"/>
    </source>
</evidence>
<feature type="transmembrane region" description="Helical" evidence="1">
    <location>
        <begin position="12"/>
        <end position="33"/>
    </location>
</feature>
<dbReference type="PANTHER" id="PTHR30590">
    <property type="entry name" value="INNER MEMBRANE PROTEIN"/>
    <property type="match status" value="1"/>
</dbReference>
<evidence type="ECO:0000313" key="4">
    <source>
        <dbReference type="Proteomes" id="UP000608420"/>
    </source>
</evidence>
<feature type="transmembrane region" description="Helical" evidence="1">
    <location>
        <begin position="246"/>
        <end position="263"/>
    </location>
</feature>
<dbReference type="Pfam" id="PF04235">
    <property type="entry name" value="DUF418"/>
    <property type="match status" value="1"/>
</dbReference>
<dbReference type="PANTHER" id="PTHR30590:SF2">
    <property type="entry name" value="INNER MEMBRANE PROTEIN"/>
    <property type="match status" value="1"/>
</dbReference>
<keyword evidence="1" id="KW-1133">Transmembrane helix</keyword>
<evidence type="ECO:0000259" key="2">
    <source>
        <dbReference type="Pfam" id="PF04235"/>
    </source>
</evidence>
<organism evidence="3 4">
    <name type="scientific">Paenibacillus aceti</name>
    <dbReference type="NCBI Taxonomy" id="1820010"/>
    <lineage>
        <taxon>Bacteria</taxon>
        <taxon>Bacillati</taxon>
        <taxon>Bacillota</taxon>
        <taxon>Bacilli</taxon>
        <taxon>Bacillales</taxon>
        <taxon>Paenibacillaceae</taxon>
        <taxon>Paenibacillus</taxon>
    </lineage>
</organism>
<sequence length="397" mass="44898">MKSKRIRLIDCLRGFSLLGILLANMLIFQYGMHGKDLLHLFHVTTAGSTAHKFVQLLVEGSFMPIFTFVFGFGMIKMKESLNARNRKAGWPLLRRFALLGAIGLLHSTYLWDGDILFYYGIIGIMLLIFMNRKPKTLLIWSCILMLLVGLIGIFPENKQSKSTQEMNQRIEAYVKNTVTLYAGGSYAEIKHDRETADPMAKSASAMLVIAMIAPMLHMPLFLLGMYAAKRRWFIDPEQKTATYRKYLFIFLPLGLLFKSYSLVFPDQIGSGTGMLVGGSLLSIGYMMAFALAYSRFSSSRLFGYFEAVGKLSLTNYLMQTVICTTIFYGYGLGWFGKIGVIAGCGLALLIYILQMFFSSWYNSYFKSGPFERILRMWTYLSLSGKAKRKKNLAAAEI</sequence>
<feature type="transmembrane region" description="Helical" evidence="1">
    <location>
        <begin position="275"/>
        <end position="293"/>
    </location>
</feature>
<feature type="transmembrane region" description="Helical" evidence="1">
    <location>
        <begin position="53"/>
        <end position="72"/>
    </location>
</feature>